<dbReference type="OrthoDB" id="6212428at2"/>
<dbReference type="Pfam" id="PF00267">
    <property type="entry name" value="Porin_1"/>
    <property type="match status" value="1"/>
</dbReference>
<organism evidence="6 7">
    <name type="scientific">Vibrio maritimus</name>
    <dbReference type="NCBI Taxonomy" id="990268"/>
    <lineage>
        <taxon>Bacteria</taxon>
        <taxon>Pseudomonadati</taxon>
        <taxon>Pseudomonadota</taxon>
        <taxon>Gammaproteobacteria</taxon>
        <taxon>Vibrionales</taxon>
        <taxon>Vibrionaceae</taxon>
        <taxon>Vibrio</taxon>
    </lineage>
</organism>
<dbReference type="PRINTS" id="PR00183">
    <property type="entry name" value="ECOLIPORIN"/>
</dbReference>
<dbReference type="GO" id="GO:0009279">
    <property type="term" value="C:cell outer membrane"/>
    <property type="evidence" value="ECO:0007669"/>
    <property type="project" value="UniProtKB-SubCell"/>
</dbReference>
<keyword evidence="7" id="KW-1185">Reference proteome</keyword>
<dbReference type="PANTHER" id="PTHR34501:SF2">
    <property type="entry name" value="OUTER MEMBRANE PORIN F-RELATED"/>
    <property type="match status" value="1"/>
</dbReference>
<keyword evidence="3 5" id="KW-0732">Signal</keyword>
<protein>
    <submittedName>
        <fullName evidence="6">Putative outer membrane protein</fullName>
    </submittedName>
</protein>
<comment type="subcellular location">
    <subcellularLocation>
        <location evidence="1">Cell outer membrane</location>
        <topology evidence="1">Multi-pass membrane protein</topology>
    </subcellularLocation>
</comment>
<dbReference type="InterPro" id="IPR001702">
    <property type="entry name" value="Porin_Gram-ve"/>
</dbReference>
<sequence>MKMAAIATAITTALVSGSALAAEVYNSDGTSLSIGGRAEFRGDFQGKANGDELKGTMDNASRFRVNVGGETRITDSLNGIGFYEAEQTVGNGEDDRNTGNTDFKQRYMYAGLVAGDNTITFGKQDAATVQISQMSDNVSTHSGIQKTYIAAGDEQINNALNYSGYFMDALSVKASLLAASGENQDGYALSAIYTLPFGLGVGLGYAANENDGSQDSTQFIGGLNYTWEGLYVAGTYTQGEGSKKYQLGDNDFTGYEFVAHYRFENNFQALVGYQKGEIDPANLSKFDISDYYELTGVYYFNKSLRTYATYKINNLEDADNSLRLALRYDF</sequence>
<dbReference type="SUPFAM" id="SSF56935">
    <property type="entry name" value="Porins"/>
    <property type="match status" value="1"/>
</dbReference>
<evidence type="ECO:0000256" key="2">
    <source>
        <dbReference type="ARBA" id="ARBA00007539"/>
    </source>
</evidence>
<evidence type="ECO:0000313" key="7">
    <source>
        <dbReference type="Proteomes" id="UP000029224"/>
    </source>
</evidence>
<comment type="caution">
    <text evidence="6">The sequence shown here is derived from an EMBL/GenBank/DDBJ whole genome shotgun (WGS) entry which is preliminary data.</text>
</comment>
<feature type="signal peptide" evidence="5">
    <location>
        <begin position="1"/>
        <end position="21"/>
    </location>
</feature>
<evidence type="ECO:0000256" key="1">
    <source>
        <dbReference type="ARBA" id="ARBA00004571"/>
    </source>
</evidence>
<dbReference type="Gene3D" id="2.40.160.10">
    <property type="entry name" value="Porin"/>
    <property type="match status" value="1"/>
</dbReference>
<dbReference type="InterPro" id="IPR033900">
    <property type="entry name" value="Gram_neg_porin_domain"/>
</dbReference>
<dbReference type="EMBL" id="BBMT01000012">
    <property type="protein sequence ID" value="GAL36683.1"/>
    <property type="molecule type" value="Genomic_DNA"/>
</dbReference>
<accession>A0A090TBM6</accession>
<reference evidence="6 7" key="1">
    <citation type="submission" date="2014-09" db="EMBL/GenBank/DDBJ databases">
        <title>Vibrio maritimus JCM 19240. (C210) whole genome shotgun sequence.</title>
        <authorList>
            <person name="Sawabe T."/>
            <person name="Meirelles P."/>
            <person name="Nakanishi M."/>
            <person name="Sayaka M."/>
            <person name="Hattori M."/>
            <person name="Ohkuma M."/>
        </authorList>
    </citation>
    <scope>NUCLEOTIDE SEQUENCE [LARGE SCALE GENOMIC DNA]</scope>
    <source>
        <strain evidence="6 7">JCM 19240</strain>
    </source>
</reference>
<dbReference type="CDD" id="cd00342">
    <property type="entry name" value="gram_neg_porins"/>
    <property type="match status" value="1"/>
</dbReference>
<dbReference type="PANTHER" id="PTHR34501">
    <property type="entry name" value="PROTEIN YDDL-RELATED"/>
    <property type="match status" value="1"/>
</dbReference>
<comment type="similarity">
    <text evidence="2">Belongs to the Gram-negative porin family.</text>
</comment>
<evidence type="ECO:0000256" key="3">
    <source>
        <dbReference type="ARBA" id="ARBA00022729"/>
    </source>
</evidence>
<dbReference type="InterPro" id="IPR050298">
    <property type="entry name" value="Gram-neg_bact_OMP"/>
</dbReference>
<proteinExistence type="inferred from homology"/>
<feature type="chain" id="PRO_5001864065" evidence="5">
    <location>
        <begin position="22"/>
        <end position="330"/>
    </location>
</feature>
<dbReference type="Proteomes" id="UP000029224">
    <property type="component" value="Unassembled WGS sequence"/>
</dbReference>
<keyword evidence="4" id="KW-0472">Membrane</keyword>
<reference evidence="6 7" key="2">
    <citation type="submission" date="2014-09" db="EMBL/GenBank/DDBJ databases">
        <authorList>
            <consortium name="NBRP consortium"/>
            <person name="Sawabe T."/>
            <person name="Meirelles P."/>
            <person name="Nakanishi M."/>
            <person name="Sayaka M."/>
            <person name="Hattori M."/>
            <person name="Ohkuma M."/>
        </authorList>
    </citation>
    <scope>NUCLEOTIDE SEQUENCE [LARGE SCALE GENOMIC DNA]</scope>
    <source>
        <strain evidence="6 7">JCM 19240</strain>
    </source>
</reference>
<gene>
    <name evidence="6" type="ORF">JCM19240_2752</name>
</gene>
<name>A0A090TBM6_9VIBR</name>
<evidence type="ECO:0000313" key="6">
    <source>
        <dbReference type="EMBL" id="GAL36683.1"/>
    </source>
</evidence>
<evidence type="ECO:0000256" key="5">
    <source>
        <dbReference type="SAM" id="SignalP"/>
    </source>
</evidence>
<dbReference type="GO" id="GO:0034220">
    <property type="term" value="P:monoatomic ion transmembrane transport"/>
    <property type="evidence" value="ECO:0007669"/>
    <property type="project" value="InterPro"/>
</dbReference>
<dbReference type="AlphaFoldDB" id="A0A090TBM6"/>
<dbReference type="InterPro" id="IPR023614">
    <property type="entry name" value="Porin_dom_sf"/>
</dbReference>
<dbReference type="GO" id="GO:0015288">
    <property type="term" value="F:porin activity"/>
    <property type="evidence" value="ECO:0007669"/>
    <property type="project" value="InterPro"/>
</dbReference>
<evidence type="ECO:0000256" key="4">
    <source>
        <dbReference type="ARBA" id="ARBA00023136"/>
    </source>
</evidence>
<dbReference type="InterPro" id="IPR001897">
    <property type="entry name" value="Porin_gammaproteobac"/>
</dbReference>